<comment type="caution">
    <text evidence="1">The sequence shown here is derived from an EMBL/GenBank/DDBJ whole genome shotgun (WGS) entry which is preliminary data.</text>
</comment>
<dbReference type="Proteomes" id="UP000465305">
    <property type="component" value="Unassembled WGS sequence"/>
</dbReference>
<name>A0A7I9Y3Z9_MYCAL</name>
<accession>A0A7I9Y3Z9</accession>
<dbReference type="AlphaFoldDB" id="A0A7I9Y3Z9"/>
<dbReference type="InterPro" id="IPR006944">
    <property type="entry name" value="Phage/GTA_portal"/>
</dbReference>
<gene>
    <name evidence="1" type="ORF">MALGJ_00570</name>
</gene>
<evidence type="ECO:0000313" key="1">
    <source>
        <dbReference type="EMBL" id="GFG83381.1"/>
    </source>
</evidence>
<evidence type="ECO:0000313" key="2">
    <source>
        <dbReference type="Proteomes" id="UP000465305"/>
    </source>
</evidence>
<proteinExistence type="predicted"/>
<organism evidence="1 2">
    <name type="scientific">Mycolicibacter algericus</name>
    <name type="common">Mycobacterium algericum</name>
    <dbReference type="NCBI Taxonomy" id="1288388"/>
    <lineage>
        <taxon>Bacteria</taxon>
        <taxon>Bacillati</taxon>
        <taxon>Actinomycetota</taxon>
        <taxon>Actinomycetes</taxon>
        <taxon>Mycobacteriales</taxon>
        <taxon>Mycobacteriaceae</taxon>
        <taxon>Mycolicibacter</taxon>
    </lineage>
</organism>
<dbReference type="Pfam" id="PF04860">
    <property type="entry name" value="Phage_portal"/>
    <property type="match status" value="1"/>
</dbReference>
<evidence type="ECO:0008006" key="3">
    <source>
        <dbReference type="Google" id="ProtNLM"/>
    </source>
</evidence>
<reference evidence="1 2" key="1">
    <citation type="journal article" date="2019" name="Emerg. Microbes Infect.">
        <title>Comprehensive subspecies identification of 175 nontuberculous mycobacteria species based on 7547 genomic profiles.</title>
        <authorList>
            <person name="Matsumoto Y."/>
            <person name="Kinjo T."/>
            <person name="Motooka D."/>
            <person name="Nabeya D."/>
            <person name="Jung N."/>
            <person name="Uechi K."/>
            <person name="Horii T."/>
            <person name="Iida T."/>
            <person name="Fujita J."/>
            <person name="Nakamura S."/>
        </authorList>
    </citation>
    <scope>NUCLEOTIDE SEQUENCE [LARGE SCALE GENOMIC DNA]</scope>
    <source>
        <strain evidence="1 2">JCM 30723</strain>
    </source>
</reference>
<dbReference type="EMBL" id="BLKY01000001">
    <property type="protein sequence ID" value="GFG83381.1"/>
    <property type="molecule type" value="Genomic_DNA"/>
</dbReference>
<dbReference type="RefSeq" id="WP_083037669.1">
    <property type="nucleotide sequence ID" value="NZ_BLKY01000001.1"/>
</dbReference>
<protein>
    <recommendedName>
        <fullName evidence="3">Phage portal protein</fullName>
    </recommendedName>
</protein>
<sequence length="457" mass="49495">MRLIDQLAGGRVAGTARDMSIDDYAHQLNQFNAGFGYQPYGLQQTLTQQQVELPANTLEAFTRGAFASNGVVFACMAVRQLVFSSVRFQWQRLRDGSPSDTFGNLDLGLLERPWVGGTTQDLLSRMIQDADLAGNSYWVREGPGGGRPSDDMLGASLVRLRPDWVQIVGKPRMMAGGQVSYHKIGYLYWERGVGQGEPVAFRASQVAHFAPIPDPLAEFTGMSWLTPVLREIAADQAMTQHQRNYLTNGATPNIIIKHSPAADRDAIIKWAKELEAGHAGAENAGKTLHLYPGADLTVAGSNFKDMDFDNVRAGGEVRIAAAAGVPPVIVGLSKGLDSATYSNYGQARRRLADGTAHPLWQNMAGSLELIMSPPSPDVRLWYDASGVPFLREDEKDAADIQKTRAETINTLITAGYEPGSVVAAVEANDFRLLNHSGLMSVQLQKPGAQDGSPEGNT</sequence>